<dbReference type="CDD" id="cd22190">
    <property type="entry name" value="PGAP4"/>
    <property type="match status" value="1"/>
</dbReference>
<dbReference type="GeneID" id="780004"/>
<evidence type="ECO:0000313" key="4">
    <source>
        <dbReference type="RefSeq" id="XP_012820906.1"/>
    </source>
</evidence>
<dbReference type="RefSeq" id="XP_012820915.1">
    <property type="nucleotide sequence ID" value="XM_012965461.1"/>
</dbReference>
<evidence type="ECO:0000313" key="7">
    <source>
        <dbReference type="RefSeq" id="XP_012820920.1"/>
    </source>
</evidence>
<keyword evidence="1" id="KW-0472">Membrane</keyword>
<organism evidence="2">
    <name type="scientific">Xenopus tropicalis</name>
    <name type="common">Western clawed frog</name>
    <name type="synonym">Silurana tropicalis</name>
    <dbReference type="NCBI Taxonomy" id="8364"/>
    <lineage>
        <taxon>Eukaryota</taxon>
        <taxon>Metazoa</taxon>
        <taxon>Chordata</taxon>
        <taxon>Craniata</taxon>
        <taxon>Vertebrata</taxon>
        <taxon>Euteleostomi</taxon>
        <taxon>Amphibia</taxon>
        <taxon>Batrachia</taxon>
        <taxon>Anura</taxon>
        <taxon>Pipoidea</taxon>
        <taxon>Pipidae</taxon>
        <taxon>Xenopodinae</taxon>
        <taxon>Xenopus</taxon>
        <taxon>Silurana</taxon>
    </lineage>
</organism>
<dbReference type="CTD" id="84302"/>
<dbReference type="Ensembl" id="ENSXETT00000107474">
    <property type="protein sequence ID" value="ENSXETP00000108316"/>
    <property type="gene ID" value="ENSXETG00000030083"/>
</dbReference>
<dbReference type="Ensembl" id="ENSXETT00000109627">
    <property type="protein sequence ID" value="ENSXETP00000113704"/>
    <property type="gene ID" value="ENSXETG00000030083"/>
</dbReference>
<dbReference type="AGR" id="Xenbase:XB-GENE-5748253"/>
<dbReference type="HOGENOM" id="CLU_030422_4_0_1"/>
<accession>F6Y010</accession>
<dbReference type="RefSeq" id="XP_012820920.1">
    <property type="nucleotide sequence ID" value="XM_012965466.3"/>
</dbReference>
<evidence type="ECO:0000256" key="1">
    <source>
        <dbReference type="SAM" id="Phobius"/>
    </source>
</evidence>
<evidence type="ECO:0000313" key="8">
    <source>
        <dbReference type="RefSeq" id="XP_017950928.1"/>
    </source>
</evidence>
<dbReference type="GO" id="GO:0000139">
    <property type="term" value="C:Golgi membrane"/>
    <property type="evidence" value="ECO:0000318"/>
    <property type="project" value="GO_Central"/>
</dbReference>
<dbReference type="Ensembl" id="ENSXETT00000116563">
    <property type="protein sequence ID" value="ENSXETP00000118672"/>
    <property type="gene ID" value="ENSXETG00000030083"/>
</dbReference>
<dbReference type="eggNOG" id="ENOG502QQ9M">
    <property type="taxonomic scope" value="Eukaryota"/>
</dbReference>
<dbReference type="RefSeq" id="XP_017950928.1">
    <property type="nucleotide sequence ID" value="XM_018095439.2"/>
</dbReference>
<dbReference type="Ensembl" id="ENSXETT00000063282">
    <property type="protein sequence ID" value="ENSXETP00000086318"/>
    <property type="gene ID" value="ENSXETG00000030083"/>
</dbReference>
<protein>
    <submittedName>
        <fullName evidence="2">Post-GPI attachment to proteins GalNAc transferase 4</fullName>
    </submittedName>
    <submittedName>
        <fullName evidence="4 5">Transmembrane protein 246 isoform X1</fullName>
    </submittedName>
</protein>
<dbReference type="RefSeq" id="XP_031761051.1">
    <property type="nucleotide sequence ID" value="XM_031905191.1"/>
</dbReference>
<dbReference type="Bgee" id="ENSXETG00000030083">
    <property type="expression patterns" value="Expressed in liver and 14 other cell types or tissues"/>
</dbReference>
<proteinExistence type="predicted"/>
<dbReference type="Proteomes" id="UP000008143">
    <property type="component" value="Chromosome 7"/>
</dbReference>
<dbReference type="Xenbase" id="XB-GENE-5748253">
    <property type="gene designation" value="pgap4"/>
</dbReference>
<dbReference type="OrthoDB" id="2016523at2759"/>
<dbReference type="OMA" id="YWNPCSF"/>
<keyword evidence="3" id="KW-1185">Reference proteome</keyword>
<dbReference type="InterPro" id="IPR029675">
    <property type="entry name" value="PGAP4"/>
</dbReference>
<name>F6Y010_XENTR</name>
<feature type="transmembrane region" description="Helical" evidence="1">
    <location>
        <begin position="305"/>
        <end position="323"/>
    </location>
</feature>
<dbReference type="RefSeq" id="XP_012820913.1">
    <property type="nucleotide sequence ID" value="XM_012965459.3"/>
</dbReference>
<dbReference type="GO" id="GO:0016757">
    <property type="term" value="F:glycosyltransferase activity"/>
    <property type="evidence" value="ECO:0000318"/>
    <property type="project" value="GO_Central"/>
</dbReference>
<dbReference type="RefSeq" id="XP_012820906.1">
    <property type="nucleotide sequence ID" value="XM_012965452.3"/>
</dbReference>
<dbReference type="PANTHER" id="PTHR31410:SF1">
    <property type="entry name" value="POST-GPI ATTACHMENT TO PROTEINS FACTOR 4"/>
    <property type="match status" value="1"/>
</dbReference>
<reference evidence="2" key="1">
    <citation type="journal article" date="2010" name="Science">
        <title>The genome of the Western clawed frog Xenopus tropicalis.</title>
        <authorList>
            <person name="Hellsten U."/>
            <person name="Harland R.M."/>
            <person name="Gilchrist M.J."/>
            <person name="Hendrix D."/>
            <person name="Jurka J."/>
            <person name="Kapitonov V."/>
            <person name="Ovcharenko I."/>
            <person name="Putnam N.H."/>
            <person name="Shu S."/>
            <person name="Taher L."/>
            <person name="Blitz I.L."/>
            <person name="Blumberg B."/>
            <person name="Dichmann D.S."/>
            <person name="Dubchak I."/>
            <person name="Amaya E."/>
            <person name="Detter J.C."/>
            <person name="Fletcher R."/>
            <person name="Gerhard D.S."/>
            <person name="Goodstein D."/>
            <person name="Graves T."/>
            <person name="Grigoriev I.V."/>
            <person name="Grimwood J."/>
            <person name="Kawashima T."/>
            <person name="Lindquist E."/>
            <person name="Lucas S.M."/>
            <person name="Mead P.E."/>
            <person name="Mitros T."/>
            <person name="Ogino H."/>
            <person name="Ohta Y."/>
            <person name="Poliakov A.V."/>
            <person name="Pollet N."/>
            <person name="Robert J."/>
            <person name="Salamov A."/>
            <person name="Sater A.K."/>
            <person name="Schmutz J."/>
            <person name="Terry A."/>
            <person name="Vize P.D."/>
            <person name="Warren W.C."/>
            <person name="Wells D."/>
            <person name="Wills A."/>
            <person name="Wilson R.K."/>
            <person name="Zimmerman L.B."/>
            <person name="Zorn A.M."/>
            <person name="Grainger R."/>
            <person name="Grammer T."/>
            <person name="Khokha M.K."/>
            <person name="Richardson P.M."/>
            <person name="Rokhsar D.S."/>
        </authorList>
    </citation>
    <scope>NUCLEOTIDE SEQUENCE [LARGE SCALE GENOMIC DNA]</scope>
    <source>
        <strain evidence="2">Nigerian</strain>
    </source>
</reference>
<reference evidence="2" key="2">
    <citation type="submission" date="2011-06" db="UniProtKB">
        <authorList>
            <consortium name="Ensembl"/>
        </authorList>
    </citation>
    <scope>IDENTIFICATION</scope>
</reference>
<dbReference type="Ensembl" id="ENSXETT00000110269">
    <property type="protein sequence ID" value="ENSXETP00000115733"/>
    <property type="gene ID" value="ENSXETG00000030083"/>
</dbReference>
<evidence type="ECO:0000313" key="6">
    <source>
        <dbReference type="RefSeq" id="XP_012820915.1"/>
    </source>
</evidence>
<evidence type="ECO:0000313" key="9">
    <source>
        <dbReference type="RefSeq" id="XP_031761051.1"/>
    </source>
</evidence>
<dbReference type="AlphaFoldDB" id="F6Y010"/>
<dbReference type="Ensembl" id="ENSXETT00000026185">
    <property type="protein sequence ID" value="ENSXETP00000026185"/>
    <property type="gene ID" value="ENSXETG00000030083"/>
</dbReference>
<evidence type="ECO:0000313" key="3">
    <source>
        <dbReference type="Proteomes" id="UP000008143"/>
    </source>
</evidence>
<feature type="transmembrane region" description="Helical" evidence="1">
    <location>
        <begin position="279"/>
        <end position="299"/>
    </location>
</feature>
<sequence>MTFNALKSIIPGIPKMRISVLLRSPYLHFPLFFFITFSLAFYYFRGLLFSPLFSRSLYLKQMSHEFLSQNMQQGADALEYFHQSFSQIENKALYNATFPCTKTPVAPILPSVPSGRTLLVVTIITTRRQAEYHYLLQVAHSFLKQISECGPNCYDVRLLICNVDLYPASHEDACLLSQLLSSVERHVEGQEDDSPNIFEREKQDYAFCLSSTLEVFNPEYVLLIEDDAVAEAEIFSAFFELVHVRFSQEPLGGGLYTKLYHPERLQGYLNPEPMRILEWFGLGSLTGLALNFGYTLLFYQLRFSWRQFIALALYSMLMAELFGRHYILELRRILPALYNVVPATECCTPAMLFSESSARRTLVYLDELTCKAGYAKDTALYRELGRRGERAWALEPNMVKHVGLFSTLRGSFDNTEPQLL</sequence>
<dbReference type="Ensembl" id="ENSXETT00000115715">
    <property type="protein sequence ID" value="ENSXETP00000105527"/>
    <property type="gene ID" value="ENSXETG00000030083"/>
</dbReference>
<dbReference type="Ensembl" id="ENSXETT00000105802">
    <property type="protein sequence ID" value="ENSXETP00000111729"/>
    <property type="gene ID" value="ENSXETG00000030083"/>
</dbReference>
<reference evidence="4 5" key="3">
    <citation type="submission" date="2025-04" db="UniProtKB">
        <authorList>
            <consortium name="RefSeq"/>
        </authorList>
    </citation>
    <scope>IDENTIFICATION</scope>
    <source>
        <strain evidence="4 5">Nigerian</strain>
        <tissue evidence="4 5">Liver and blood</tissue>
    </source>
</reference>
<gene>
    <name evidence="2 4 5 6 7 8 9 10" type="primary">pgap4</name>
    <name evidence="4 5 6 7 8 9" type="synonym">c9orf125</name>
    <name evidence="4 5 6 7 8 9" type="synonym">tmem246</name>
</gene>
<dbReference type="GO" id="GO:0006506">
    <property type="term" value="P:GPI anchor biosynthetic process"/>
    <property type="evidence" value="ECO:0000318"/>
    <property type="project" value="GO_Central"/>
</dbReference>
<feature type="transmembrane region" description="Helical" evidence="1">
    <location>
        <begin position="26"/>
        <end position="44"/>
    </location>
</feature>
<dbReference type="GeneTree" id="ENSGT00500000045018"/>
<keyword evidence="1 4" id="KW-0812">Transmembrane</keyword>
<evidence type="ECO:0000313" key="5">
    <source>
        <dbReference type="RefSeq" id="XP_012820913.1"/>
    </source>
</evidence>
<dbReference type="PANTHER" id="PTHR31410">
    <property type="entry name" value="TRANSMEMBRANE PROTEIN 246"/>
    <property type="match status" value="1"/>
</dbReference>
<dbReference type="ExpressionAtlas" id="F6Y010">
    <property type="expression patterns" value="baseline"/>
</dbReference>
<keyword evidence="1" id="KW-1133">Transmembrane helix</keyword>
<evidence type="ECO:0000313" key="10">
    <source>
        <dbReference type="Xenbase" id="XB-GENE-5748253"/>
    </source>
</evidence>
<evidence type="ECO:0000313" key="2">
    <source>
        <dbReference type="Ensembl" id="ENSXETP00000026185"/>
    </source>
</evidence>